<evidence type="ECO:0000259" key="10">
    <source>
        <dbReference type="PROSITE" id="PS51007"/>
    </source>
</evidence>
<name>A0ABU8XMH5_9BURK</name>
<keyword evidence="6" id="KW-0249">Electron transport</keyword>
<feature type="signal peptide" evidence="9">
    <location>
        <begin position="1"/>
        <end position="40"/>
    </location>
</feature>
<feature type="domain" description="Cytochrome c" evidence="10">
    <location>
        <begin position="152"/>
        <end position="233"/>
    </location>
</feature>
<keyword evidence="9" id="KW-0732">Signal</keyword>
<gene>
    <name evidence="11" type="ORF">WKW79_35480</name>
</gene>
<evidence type="ECO:0000256" key="8">
    <source>
        <dbReference type="PROSITE-ProRule" id="PRU00433"/>
    </source>
</evidence>
<organism evidence="11 12">
    <name type="scientific">Variovorax robiniae</name>
    <dbReference type="NCBI Taxonomy" id="1836199"/>
    <lineage>
        <taxon>Bacteria</taxon>
        <taxon>Pseudomonadati</taxon>
        <taxon>Pseudomonadota</taxon>
        <taxon>Betaproteobacteria</taxon>
        <taxon>Burkholderiales</taxon>
        <taxon>Comamonadaceae</taxon>
        <taxon>Variovorax</taxon>
    </lineage>
</organism>
<evidence type="ECO:0000256" key="7">
    <source>
        <dbReference type="ARBA" id="ARBA00023004"/>
    </source>
</evidence>
<dbReference type="Proteomes" id="UP001367030">
    <property type="component" value="Unassembled WGS sequence"/>
</dbReference>
<dbReference type="PIRSF" id="PIRSF000005">
    <property type="entry name" value="Cytochrome_c4"/>
    <property type="match status" value="1"/>
</dbReference>
<feature type="chain" id="PRO_5047103217" evidence="9">
    <location>
        <begin position="41"/>
        <end position="239"/>
    </location>
</feature>
<comment type="subcellular location">
    <subcellularLocation>
        <location evidence="1">Periplasm</location>
    </subcellularLocation>
</comment>
<comment type="caution">
    <text evidence="11">The sequence shown here is derived from an EMBL/GenBank/DDBJ whole genome shotgun (WGS) entry which is preliminary data.</text>
</comment>
<dbReference type="InterPro" id="IPR050597">
    <property type="entry name" value="Cytochrome_c_Oxidase_Subunit"/>
</dbReference>
<dbReference type="PANTHER" id="PTHR33751:SF9">
    <property type="entry name" value="CYTOCHROME C4"/>
    <property type="match status" value="1"/>
</dbReference>
<dbReference type="InterPro" id="IPR036909">
    <property type="entry name" value="Cyt_c-like_dom_sf"/>
</dbReference>
<sequence length="239" mass="24804">MKGGPRAHGVSGARALGVPARIMACAAAAVVALAALPANAQGTKPKPASAAPAAAPAAAAVPYRQRFAEVCAACHGANGRNDAMPGTPALSGQHSFYAITQLFLFREGRRENPAMTAVAKGMKDADMQGFADFIATLPPVPPTAPATPNDAARMTKGQALAQEHKCVFCHGADLSGGQQVPRIAQQREDYLQTTLREFKSGKRPGYTMAMSAAVSQISVEDLDTLAYYIARFPAGTPGK</sequence>
<evidence type="ECO:0000313" key="12">
    <source>
        <dbReference type="Proteomes" id="UP001367030"/>
    </source>
</evidence>
<dbReference type="InterPro" id="IPR024167">
    <property type="entry name" value="Cytochrome_c4-like"/>
</dbReference>
<evidence type="ECO:0000256" key="4">
    <source>
        <dbReference type="ARBA" id="ARBA00022723"/>
    </source>
</evidence>
<evidence type="ECO:0000256" key="2">
    <source>
        <dbReference type="ARBA" id="ARBA00022448"/>
    </source>
</evidence>
<evidence type="ECO:0000256" key="3">
    <source>
        <dbReference type="ARBA" id="ARBA00022617"/>
    </source>
</evidence>
<keyword evidence="7 8" id="KW-0408">Iron</keyword>
<evidence type="ECO:0000256" key="9">
    <source>
        <dbReference type="SAM" id="SignalP"/>
    </source>
</evidence>
<dbReference type="Gene3D" id="1.10.760.10">
    <property type="entry name" value="Cytochrome c-like domain"/>
    <property type="match status" value="2"/>
</dbReference>
<evidence type="ECO:0000256" key="6">
    <source>
        <dbReference type="ARBA" id="ARBA00022982"/>
    </source>
</evidence>
<dbReference type="PROSITE" id="PS51007">
    <property type="entry name" value="CYTC"/>
    <property type="match status" value="2"/>
</dbReference>
<keyword evidence="12" id="KW-1185">Reference proteome</keyword>
<proteinExistence type="predicted"/>
<keyword evidence="2" id="KW-0813">Transport</keyword>
<dbReference type="PANTHER" id="PTHR33751">
    <property type="entry name" value="CBB3-TYPE CYTOCHROME C OXIDASE SUBUNIT FIXP"/>
    <property type="match status" value="1"/>
</dbReference>
<evidence type="ECO:0000256" key="5">
    <source>
        <dbReference type="ARBA" id="ARBA00022764"/>
    </source>
</evidence>
<dbReference type="EMBL" id="JBBKZS010000042">
    <property type="protein sequence ID" value="MEJ8859897.1"/>
    <property type="molecule type" value="Genomic_DNA"/>
</dbReference>
<dbReference type="InterPro" id="IPR009056">
    <property type="entry name" value="Cyt_c-like_dom"/>
</dbReference>
<keyword evidence="5" id="KW-0574">Periplasm</keyword>
<reference evidence="11 12" key="1">
    <citation type="submission" date="2024-03" db="EMBL/GenBank/DDBJ databases">
        <title>Novel species of the genus Variovorax.</title>
        <authorList>
            <person name="Liu Q."/>
            <person name="Xin Y.-H."/>
        </authorList>
    </citation>
    <scope>NUCLEOTIDE SEQUENCE [LARGE SCALE GENOMIC DNA]</scope>
    <source>
        <strain evidence="11 12">KACC 18901</strain>
    </source>
</reference>
<keyword evidence="4 8" id="KW-0479">Metal-binding</keyword>
<keyword evidence="3 8" id="KW-0349">Heme</keyword>
<dbReference type="SUPFAM" id="SSF46626">
    <property type="entry name" value="Cytochrome c"/>
    <property type="match status" value="2"/>
</dbReference>
<evidence type="ECO:0000256" key="1">
    <source>
        <dbReference type="ARBA" id="ARBA00004418"/>
    </source>
</evidence>
<feature type="domain" description="Cytochrome c" evidence="10">
    <location>
        <begin position="58"/>
        <end position="138"/>
    </location>
</feature>
<dbReference type="Pfam" id="PF00034">
    <property type="entry name" value="Cytochrom_C"/>
    <property type="match status" value="2"/>
</dbReference>
<protein>
    <submittedName>
        <fullName evidence="11">C-type cytochrome</fullName>
    </submittedName>
</protein>
<accession>A0ABU8XMH5</accession>
<evidence type="ECO:0000313" key="11">
    <source>
        <dbReference type="EMBL" id="MEJ8859897.1"/>
    </source>
</evidence>
<dbReference type="RefSeq" id="WP_340339930.1">
    <property type="nucleotide sequence ID" value="NZ_JBBKZS010000042.1"/>
</dbReference>